<dbReference type="PANTHER" id="PTHR35037:SF3">
    <property type="entry name" value="C-TERMINAL REGION OF AIDA-LIKE PROTEIN"/>
    <property type="match status" value="1"/>
</dbReference>
<organism evidence="4 5">
    <name type="scientific">Variovorax dokdonensis</name>
    <dbReference type="NCBI Taxonomy" id="344883"/>
    <lineage>
        <taxon>Bacteria</taxon>
        <taxon>Pseudomonadati</taxon>
        <taxon>Pseudomonadota</taxon>
        <taxon>Betaproteobacteria</taxon>
        <taxon>Burkholderiales</taxon>
        <taxon>Comamonadaceae</taxon>
        <taxon>Variovorax</taxon>
    </lineage>
</organism>
<dbReference type="SUPFAM" id="SSF103515">
    <property type="entry name" value="Autotransporter"/>
    <property type="match status" value="1"/>
</dbReference>
<dbReference type="RefSeq" id="WP_286659024.1">
    <property type="nucleotide sequence ID" value="NZ_JASZYV010000001.1"/>
</dbReference>
<dbReference type="InterPro" id="IPR051551">
    <property type="entry name" value="Autotransporter_adhesion"/>
</dbReference>
<dbReference type="CDD" id="cd01344">
    <property type="entry name" value="PL2_Passenger_AT"/>
    <property type="match status" value="1"/>
</dbReference>
<accession>A0ABT7N7Q8</accession>
<dbReference type="PANTHER" id="PTHR35037">
    <property type="entry name" value="C-TERMINAL REGION OF AIDA-LIKE PROTEIN"/>
    <property type="match status" value="1"/>
</dbReference>
<name>A0ABT7N7Q8_9BURK</name>
<dbReference type="InterPro" id="IPR005546">
    <property type="entry name" value="Autotransporte_beta"/>
</dbReference>
<dbReference type="SUPFAM" id="SSF51126">
    <property type="entry name" value="Pectin lyase-like"/>
    <property type="match status" value="1"/>
</dbReference>
<dbReference type="NCBIfam" id="TIGR01414">
    <property type="entry name" value="autotrans_barl"/>
    <property type="match status" value="1"/>
</dbReference>
<dbReference type="InterPro" id="IPR012332">
    <property type="entry name" value="Autotransporter_pectin_lyase_C"/>
</dbReference>
<dbReference type="InterPro" id="IPR024973">
    <property type="entry name" value="ESPR"/>
</dbReference>
<dbReference type="EMBL" id="JASZYV010000001">
    <property type="protein sequence ID" value="MDM0043956.1"/>
    <property type="molecule type" value="Genomic_DNA"/>
</dbReference>
<dbReference type="Proteomes" id="UP001174908">
    <property type="component" value="Unassembled WGS sequence"/>
</dbReference>
<dbReference type="InterPro" id="IPR043990">
    <property type="entry name" value="AC_1"/>
</dbReference>
<dbReference type="InterPro" id="IPR036709">
    <property type="entry name" value="Autotransporte_beta_dom_sf"/>
</dbReference>
<evidence type="ECO:0000313" key="5">
    <source>
        <dbReference type="Proteomes" id="UP001174908"/>
    </source>
</evidence>
<dbReference type="Gene3D" id="2.40.128.130">
    <property type="entry name" value="Autotransporter beta-domain"/>
    <property type="match status" value="1"/>
</dbReference>
<sequence>MNKIHRIVWCAARDAWVAASEFSKGRSKGASRSIARALLGAAALCLASGGSGLARAGVACGDGSSPVAGVCPVGFNPLDHDDMAGATIADGAGQSVILRGSASDIALGNTGLVYPTFAELVPALNEREKLSLGAQVLGVKTPDPITGGSLTVATYDSARFSVSNWGTARADQYNNVGNGQYVGANMLSVHNGASGVVDIGDKTRAPAAAGNAISMAAKSTSIAIARGDGSSVDWASRNLIIFVAGYAPSGATSANLNVTVPVYAGTFRGFDGRSYTVTNVKELAAYNDVLVAALRAGKLKSQAAYDAAFNQAVSQRQESHAYSVSFSADDEITVPRGFSHSILVDGAGARGRILAGAQIDQRSATVGVFNGGRFEVERGGSMSSSGSLGLRLASGGTAFNNGVMSGGYYAENGWDTTRDGNYNGKYTEARLVLATDPGTTFTNNGIMNVAGWNLSTTPGEQYAVKLSAKAAAVNNGIINVDVANTASYGTTYGAIANGDAIFTNSPTGVIYMGRAAQYNAASPEAVVDTTNADNGGSDVGIRVTETARAVNEGRIVVGTLTQNAKAFLVANATRATAINSGTIEVNGRAPGDPLENIAMHAINSGSSVVLNRGTINLNGVNGVGIKVESSGGSSALAQTSGSINVAGGLDPGSGLRSYGVWADGSGSRVDVSGAVNLDGDGAIGVHARQGGTVAIATGGSVRFNDGMGQIGYFVHGPGSSIRGNGTTSFEVSTDESTLFRLEAGADYRAAAGSGGTLLASGERATAVVMTGATGSDVSAYNSGALNARLTGRNATAVRIEGGAQGKISTAAMVNLDAVGTVAGVVDGQKYGIDGAAVGDPVAGVLSDASLEAGAAGFGSGTLLVSGAALSSALDEVTGYIARNGAELANTGSIAFLGRDTTGIRVEAGARATNFGSITVNDGGTGIDAQDASGTLPTLVRTSGDMFLQGGSPERQTVGIRASGTQTVVRMTGGTMTLQGDGAAGVQAADGATVHVESGSTLAVEGNDARGLQVTGGAQATVAAGAKIELAGVGATAGIVDGKRYGLDGSEQATGTGSTLTNATAVSASHAGATGFVTQNQGSLVNTGSVVLAGANSQAVRVQSGQLNNAGNLTANGTAVYVEGADSSVTNSATILAIDGKAAVELGSGASLDLVGAGLGTLEARGSAHGVLVSAGAVGLTVQGAHIVVNAPGATGHGIENAAEIGNLQLNEITIDVADGIGLRTGASINNNNSGTIRVAGSGTGIALQNADGSQAANALDLSASEALNIKVSGAGGQGLVANTTGKVDSAVSVDVGHAAGGSALVLRQGVTEAINRGSLTSISALAPTVDAGAARRFTNARGGLIAASAIGDALALSDEDSEFVNQGRITGVVALGAGANSALLDNGSTLSGTLNGGSGDDLVTVRGNASFDAVDGVSGTDQLVFDGARYTYDDAGAIAHFDTVRLSNGAVVTIKQALLAADDGRDGSAIVIDGGSTLAVAATVGAFTLNNPLQGAGTVTTSSGGQSFDFGVANAGTTGADFTGTLSLGDTTFALKEQNTGALRNATLRAGEGSVSTVGEGEQRIGGLDIDGGTLRFAANLPDQIGASTTIAARTLDASHAGVVQVSVPAGYDLSPKDTPDRVNLLKQDDANIGTRLVSATRVTGHGGGLALQDQQGNAIASARLLDIAQGGETVARGSYDHRLSTAPGDGLYVNWGLTQLDLQQGRSLSLSQDSGATGAGADMSARVTGLGSLVVDAGAGTVSLSNPGNDYSGQTMVATGTLRLEADNALGKTNRLDIANAAIADLNGKTQTIGAFNGETNSTLDINGGALGIANGGISAGALKGKGRLNVAGGVLDVQGANRALAANTTIATGAEVRINDVAGLGSGAIDHQGVLTVDGAQGELVNAVSGAGDLVKRGGGTLSVGDSVRHSGTSRIEAGELMVGDAAHPARWLGAANAGEVTVAEGAVLTGSGTVSGHVTNEGTIRALNALPSQQAQSPLAAVAVKGTPTFKAAASAAQAVAPVLPNSTLTLSQGLVNRGLVQLAGPSQSAPGNVLHVKGNYVGEGARLLIRTVLADDASPTDKLVIEGGRASGSTAVIVQSAGGPGAPTMQGIRVVETLNGGTTASDAFHLDASSTGYRKGTGTLAAGAYDYNLLRGGNGGQAEDWYLTSDTESPGNATTPDMPEDTGAAATHVATDPGIAAPSAPSYRPEVGAYLANRAAARQMAMHTLRDRQGQAPGVDRDGQLPGKGAASDANGSLRVEGTNSQRYGVDPMSTVDGSSYLLHGGADLIRLGDGGEGSIRIGAMGMLGQMSSAYRNRRGIAQGQVDGYNLGAYGTWYGRQDILSGPYVDAWVMGGQYRSTVQGQGLARESYNATGVTASLEAGYAFKLLDDDRHQMYVEPQAQVIVSTYRASDHAEATGTVISGMDSSAVTTRLGVRVHGNTQDDVGIRQLRPFAELNWWHDGADTTMRFNGDVVRDALPSNRIEVKVGLQVNLSKQVSAWGALGGEVGSHGYRSGRIQAGAKYSW</sequence>
<proteinExistence type="predicted"/>
<dbReference type="Pfam" id="PF13018">
    <property type="entry name" value="ESPR"/>
    <property type="match status" value="1"/>
</dbReference>
<dbReference type="PROSITE" id="PS51208">
    <property type="entry name" value="AUTOTRANSPORTER"/>
    <property type="match status" value="1"/>
</dbReference>
<dbReference type="InterPro" id="IPR006315">
    <property type="entry name" value="OM_autotransptr_brl_dom"/>
</dbReference>
<evidence type="ECO:0000259" key="3">
    <source>
        <dbReference type="PROSITE" id="PS51208"/>
    </source>
</evidence>
<evidence type="ECO:0000256" key="1">
    <source>
        <dbReference type="ARBA" id="ARBA00023026"/>
    </source>
</evidence>
<feature type="compositionally biased region" description="Basic and acidic residues" evidence="2">
    <location>
        <begin position="2215"/>
        <end position="2227"/>
    </location>
</feature>
<keyword evidence="1" id="KW-0843">Virulence</keyword>
<evidence type="ECO:0000313" key="4">
    <source>
        <dbReference type="EMBL" id="MDM0043956.1"/>
    </source>
</evidence>
<protein>
    <submittedName>
        <fullName evidence="4">Autotransporter outer membrane beta-barrel domain-containing protein</fullName>
    </submittedName>
</protein>
<dbReference type="SMART" id="SM00869">
    <property type="entry name" value="Autotransporter"/>
    <property type="match status" value="1"/>
</dbReference>
<dbReference type="Pfam" id="PF18883">
    <property type="entry name" value="AC_1"/>
    <property type="match status" value="1"/>
</dbReference>
<comment type="caution">
    <text evidence="4">The sequence shown here is derived from an EMBL/GenBank/DDBJ whole genome shotgun (WGS) entry which is preliminary data.</text>
</comment>
<feature type="region of interest" description="Disordered" evidence="2">
    <location>
        <begin position="2215"/>
        <end position="2255"/>
    </location>
</feature>
<evidence type="ECO:0000256" key="2">
    <source>
        <dbReference type="SAM" id="MobiDB-lite"/>
    </source>
</evidence>
<feature type="domain" description="Autotransporter" evidence="3">
    <location>
        <begin position="2233"/>
        <end position="2511"/>
    </location>
</feature>
<dbReference type="InterPro" id="IPR011050">
    <property type="entry name" value="Pectin_lyase_fold/virulence"/>
</dbReference>
<gene>
    <name evidence="4" type="ORF">QTH91_05645</name>
</gene>
<keyword evidence="5" id="KW-1185">Reference proteome</keyword>
<dbReference type="Gene3D" id="2.160.20.20">
    <property type="match status" value="1"/>
</dbReference>
<reference evidence="4" key="1">
    <citation type="submission" date="2023-06" db="EMBL/GenBank/DDBJ databases">
        <authorList>
            <person name="Jiang Y."/>
            <person name="Liu Q."/>
        </authorList>
    </citation>
    <scope>NUCLEOTIDE SEQUENCE</scope>
    <source>
        <strain evidence="4">CGMCC 1.12089</strain>
    </source>
</reference>